<accession>A0A4W5PT61</accession>
<reference evidence="1" key="2">
    <citation type="submission" date="2025-08" db="UniProtKB">
        <authorList>
            <consortium name="Ensembl"/>
        </authorList>
    </citation>
    <scope>IDENTIFICATION</scope>
</reference>
<dbReference type="AlphaFoldDB" id="A0A4W5PT61"/>
<evidence type="ECO:0008006" key="3">
    <source>
        <dbReference type="Google" id="ProtNLM"/>
    </source>
</evidence>
<sequence>MMPTPCGTMYLTTSTGYPYTYHNGVAYFHTPEMSPSAPYHWPSRSVPGSPVMLTHQPPPIYQQPAYHHYQVRADCPGPSHHHHYSSADQPDPRSVCVLSAMMSMTIGVGKTA</sequence>
<protein>
    <recommendedName>
        <fullName evidence="3">Boule homolog, RNA binding protein</fullName>
    </recommendedName>
</protein>
<evidence type="ECO:0000313" key="2">
    <source>
        <dbReference type="Proteomes" id="UP000314982"/>
    </source>
</evidence>
<dbReference type="Ensembl" id="ENSHHUT00000067588.1">
    <property type="protein sequence ID" value="ENSHHUP00000065373.1"/>
    <property type="gene ID" value="ENSHHUG00000038583.1"/>
</dbReference>
<proteinExistence type="predicted"/>
<reference evidence="1" key="3">
    <citation type="submission" date="2025-09" db="UniProtKB">
        <authorList>
            <consortium name="Ensembl"/>
        </authorList>
    </citation>
    <scope>IDENTIFICATION</scope>
</reference>
<dbReference type="STRING" id="62062.ENSHHUP00000065373"/>
<evidence type="ECO:0000313" key="1">
    <source>
        <dbReference type="Ensembl" id="ENSHHUP00000065373.1"/>
    </source>
</evidence>
<keyword evidence="2" id="KW-1185">Reference proteome</keyword>
<organism evidence="1 2">
    <name type="scientific">Hucho hucho</name>
    <name type="common">huchen</name>
    <dbReference type="NCBI Taxonomy" id="62062"/>
    <lineage>
        <taxon>Eukaryota</taxon>
        <taxon>Metazoa</taxon>
        <taxon>Chordata</taxon>
        <taxon>Craniata</taxon>
        <taxon>Vertebrata</taxon>
        <taxon>Euteleostomi</taxon>
        <taxon>Actinopterygii</taxon>
        <taxon>Neopterygii</taxon>
        <taxon>Teleostei</taxon>
        <taxon>Protacanthopterygii</taxon>
        <taxon>Salmoniformes</taxon>
        <taxon>Salmonidae</taxon>
        <taxon>Salmoninae</taxon>
        <taxon>Hucho</taxon>
    </lineage>
</organism>
<dbReference type="Proteomes" id="UP000314982">
    <property type="component" value="Unassembled WGS sequence"/>
</dbReference>
<name>A0A4W5PT61_9TELE</name>
<reference evidence="2" key="1">
    <citation type="submission" date="2018-06" db="EMBL/GenBank/DDBJ databases">
        <title>Genome assembly of Danube salmon.</title>
        <authorList>
            <person name="Macqueen D.J."/>
            <person name="Gundappa M.K."/>
        </authorList>
    </citation>
    <scope>NUCLEOTIDE SEQUENCE [LARGE SCALE GENOMIC DNA]</scope>
</reference>